<name>A0A4Q8CY12_9GAMM</name>
<feature type="chain" id="PRO_5020513306" evidence="2">
    <location>
        <begin position="27"/>
        <end position="334"/>
    </location>
</feature>
<dbReference type="PANTHER" id="PTHR30163">
    <property type="entry name" value="MEMBRANE-BOUND LYTIC MUREIN TRANSGLYCOSYLASE B"/>
    <property type="match status" value="1"/>
</dbReference>
<dbReference type="EMBL" id="SHLI01000001">
    <property type="protein sequence ID" value="RZU97841.1"/>
    <property type="molecule type" value="Genomic_DNA"/>
</dbReference>
<gene>
    <name evidence="4" type="ORF">EV698_0071</name>
</gene>
<dbReference type="NCBIfam" id="TIGR02282">
    <property type="entry name" value="MltB"/>
    <property type="match status" value="1"/>
</dbReference>
<evidence type="ECO:0000256" key="1">
    <source>
        <dbReference type="PIRSR" id="PIRSR611757-1"/>
    </source>
</evidence>
<reference evidence="4 5" key="1">
    <citation type="submission" date="2019-02" db="EMBL/GenBank/DDBJ databases">
        <title>Genomic Encyclopedia of Type Strains, Phase IV (KMG-IV): sequencing the most valuable type-strain genomes for metagenomic binning, comparative biology and taxonomic classification.</title>
        <authorList>
            <person name="Goeker M."/>
        </authorList>
    </citation>
    <scope>NUCLEOTIDE SEQUENCE [LARGE SCALE GENOMIC DNA]</scope>
    <source>
        <strain evidence="4 5">DSM 21056</strain>
    </source>
</reference>
<evidence type="ECO:0000313" key="5">
    <source>
        <dbReference type="Proteomes" id="UP000292298"/>
    </source>
</evidence>
<dbReference type="Proteomes" id="UP000292298">
    <property type="component" value="Unassembled WGS sequence"/>
</dbReference>
<proteinExistence type="predicted"/>
<dbReference type="Pfam" id="PF13406">
    <property type="entry name" value="SLT_2"/>
    <property type="match status" value="1"/>
</dbReference>
<dbReference type="FunFam" id="1.10.8.350:FF:000001">
    <property type="entry name" value="Lytic murein transglycosylase B"/>
    <property type="match status" value="1"/>
</dbReference>
<accession>A0A4Q8CY12</accession>
<feature type="active site" evidence="1">
    <location>
        <position position="131"/>
    </location>
</feature>
<dbReference type="InterPro" id="IPR023346">
    <property type="entry name" value="Lysozyme-like_dom_sf"/>
</dbReference>
<evidence type="ECO:0000256" key="2">
    <source>
        <dbReference type="SAM" id="SignalP"/>
    </source>
</evidence>
<dbReference type="InterPro" id="IPR011757">
    <property type="entry name" value="Lytic_transglycosylase_MltB"/>
</dbReference>
<dbReference type="GO" id="GO:0008933">
    <property type="term" value="F:peptidoglycan lytic transglycosylase activity"/>
    <property type="evidence" value="ECO:0007669"/>
    <property type="project" value="TreeGrafter"/>
</dbReference>
<dbReference type="Gene3D" id="1.10.8.350">
    <property type="entry name" value="Bacterial muramidase"/>
    <property type="match status" value="1"/>
</dbReference>
<dbReference type="GO" id="GO:0009253">
    <property type="term" value="P:peptidoglycan catabolic process"/>
    <property type="evidence" value="ECO:0007669"/>
    <property type="project" value="TreeGrafter"/>
</dbReference>
<dbReference type="InterPro" id="IPR043426">
    <property type="entry name" value="MltB-like"/>
</dbReference>
<dbReference type="PANTHER" id="PTHR30163:SF9">
    <property type="entry name" value="MEMBRANE-BOUND LYTIC MUREIN TRANSGLYCOSYLASE B"/>
    <property type="match status" value="1"/>
</dbReference>
<organism evidence="4 5">
    <name type="scientific">Spiribacter vilamensis</name>
    <dbReference type="NCBI Taxonomy" id="531306"/>
    <lineage>
        <taxon>Bacteria</taxon>
        <taxon>Pseudomonadati</taxon>
        <taxon>Pseudomonadota</taxon>
        <taxon>Gammaproteobacteria</taxon>
        <taxon>Chromatiales</taxon>
        <taxon>Ectothiorhodospiraceae</taxon>
        <taxon>Spiribacter</taxon>
    </lineage>
</organism>
<sequence length="334" mass="36845">MKTPHHCLRLVSATALSLLLAIPGIAAEPADPAESTAIRAFSERVAKRHDLSADAIERLISDEARYEPAIIEAINRPAEALPWHRYRDIFLTEARIAGGLEFRRRHQQWLEAVETQYGVPAEIVVAIIGVETFYGRYTGDYRVIDALRTLGFGYPARGEFFRDELEAFLVLTREEDIDPTTPLGSYAGAMGVPQFISSSYRAYAIDFNDNGRRDLFSEPADAIGSVGHYLSRHGWQAGAPIAVPAELDGSGWRSRLRPSLEPVDTVATLASAGVSPERPLAAGLDARLLELQAETGARHWVTLRNFYAITRYNHSSLYAMAVHQLADAIREAGS</sequence>
<evidence type="ECO:0000313" key="4">
    <source>
        <dbReference type="EMBL" id="RZU97841.1"/>
    </source>
</evidence>
<feature type="signal peptide" evidence="2">
    <location>
        <begin position="1"/>
        <end position="26"/>
    </location>
</feature>
<dbReference type="InterPro" id="IPR031304">
    <property type="entry name" value="SLT_2"/>
</dbReference>
<dbReference type="CDD" id="cd13399">
    <property type="entry name" value="Slt35-like"/>
    <property type="match status" value="1"/>
</dbReference>
<dbReference type="SUPFAM" id="SSF53955">
    <property type="entry name" value="Lysozyme-like"/>
    <property type="match status" value="1"/>
</dbReference>
<evidence type="ECO:0000259" key="3">
    <source>
        <dbReference type="Pfam" id="PF13406"/>
    </source>
</evidence>
<feature type="domain" description="Transglycosylase SLT" evidence="3">
    <location>
        <begin position="36"/>
        <end position="327"/>
    </location>
</feature>
<dbReference type="Gene3D" id="1.10.530.10">
    <property type="match status" value="1"/>
</dbReference>
<dbReference type="AlphaFoldDB" id="A0A4Q8CY12"/>
<keyword evidence="5" id="KW-1185">Reference proteome</keyword>
<keyword evidence="2" id="KW-0732">Signal</keyword>
<comment type="caution">
    <text evidence="4">The sequence shown here is derived from an EMBL/GenBank/DDBJ whole genome shotgun (WGS) entry which is preliminary data.</text>
</comment>
<dbReference type="RefSeq" id="WP_239016151.1">
    <property type="nucleotide sequence ID" value="NZ_SHLI01000001.1"/>
</dbReference>
<protein>
    <submittedName>
        <fullName evidence="4">Membrane-bound lytic murein transglycosylase B</fullName>
    </submittedName>
</protein>